<sequence>MRILNERNAWLAIALGSAGLAAASLILTPLLDLHPCPLCIFQRLLFMVIAVLALCAAAGVLVWPTGGLVMALALLGIGVSTYQSWLQSQPAADMFSCGSADPSVIERFVYWLGEQLPSLFMATGFCADKELVIFGLSLANWALLSFAGMLLVGGWALRRRVVRLRRSRW</sequence>
<protein>
    <submittedName>
        <fullName evidence="7">Disulfide bond formation protein B</fullName>
    </submittedName>
</protein>
<evidence type="ECO:0000256" key="6">
    <source>
        <dbReference type="SAM" id="Phobius"/>
    </source>
</evidence>
<evidence type="ECO:0000256" key="5">
    <source>
        <dbReference type="ARBA" id="ARBA00023136"/>
    </source>
</evidence>
<keyword evidence="8" id="KW-1185">Reference proteome</keyword>
<evidence type="ECO:0000256" key="4">
    <source>
        <dbReference type="ARBA" id="ARBA00022989"/>
    </source>
</evidence>
<feature type="transmembrane region" description="Helical" evidence="6">
    <location>
        <begin position="131"/>
        <end position="157"/>
    </location>
</feature>
<dbReference type="RefSeq" id="WP_107493457.1">
    <property type="nucleotide sequence ID" value="NZ_PZKC01000006.1"/>
</dbReference>
<dbReference type="Proteomes" id="UP000241193">
    <property type="component" value="Unassembled WGS sequence"/>
</dbReference>
<dbReference type="PANTHER" id="PTHR36570:SF3">
    <property type="entry name" value="DISULFIDE BOND FORMATION PROTEIN B"/>
    <property type="match status" value="1"/>
</dbReference>
<keyword evidence="2" id="KW-1003">Cell membrane</keyword>
<reference evidence="7 8" key="2">
    <citation type="submission" date="2018-04" db="EMBL/GenBank/DDBJ databases">
        <title>Thauera lacus sp. nov., isolated from an saline lake in Inner Mongolia, China.</title>
        <authorList>
            <person name="Liang Q.-Y."/>
        </authorList>
    </citation>
    <scope>NUCLEOTIDE SEQUENCE [LARGE SCALE GENOMIC DNA]</scope>
    <source>
        <strain evidence="7 8">D20</strain>
    </source>
</reference>
<dbReference type="InterPro" id="IPR023380">
    <property type="entry name" value="DsbB-like_sf"/>
</dbReference>
<organism evidence="7 8">
    <name type="scientific">Pseudothauera lacus</name>
    <dbReference type="NCBI Taxonomy" id="2136175"/>
    <lineage>
        <taxon>Bacteria</taxon>
        <taxon>Pseudomonadati</taxon>
        <taxon>Pseudomonadota</taxon>
        <taxon>Betaproteobacteria</taxon>
        <taxon>Rhodocyclales</taxon>
        <taxon>Zoogloeaceae</taxon>
        <taxon>Pseudothauera</taxon>
    </lineage>
</organism>
<name>A0A2T4IFH1_9RHOO</name>
<dbReference type="SUPFAM" id="SSF158442">
    <property type="entry name" value="DsbB-like"/>
    <property type="match status" value="1"/>
</dbReference>
<dbReference type="GO" id="GO:0005886">
    <property type="term" value="C:plasma membrane"/>
    <property type="evidence" value="ECO:0007669"/>
    <property type="project" value="UniProtKB-SubCell"/>
</dbReference>
<evidence type="ECO:0000256" key="2">
    <source>
        <dbReference type="ARBA" id="ARBA00022475"/>
    </source>
</evidence>
<dbReference type="InterPro" id="IPR050183">
    <property type="entry name" value="DsbB"/>
</dbReference>
<comment type="subcellular location">
    <subcellularLocation>
        <location evidence="1">Cell membrane</location>
        <topology evidence="1">Multi-pass membrane protein</topology>
    </subcellularLocation>
</comment>
<gene>
    <name evidence="7" type="ORF">C8261_09495</name>
</gene>
<dbReference type="OrthoDB" id="3711263at2"/>
<evidence type="ECO:0000256" key="3">
    <source>
        <dbReference type="ARBA" id="ARBA00022692"/>
    </source>
</evidence>
<accession>A0A2T4IFH1</accession>
<dbReference type="Gene3D" id="1.20.1550.10">
    <property type="entry name" value="DsbB-like"/>
    <property type="match status" value="1"/>
</dbReference>
<comment type="caution">
    <text evidence="7">The sequence shown here is derived from an EMBL/GenBank/DDBJ whole genome shotgun (WGS) entry which is preliminary data.</text>
</comment>
<proteinExistence type="predicted"/>
<dbReference type="InterPro" id="IPR003752">
    <property type="entry name" value="DiS_bond_form_DsbB/BdbC"/>
</dbReference>
<evidence type="ECO:0000313" key="8">
    <source>
        <dbReference type="Proteomes" id="UP000241193"/>
    </source>
</evidence>
<dbReference type="Pfam" id="PF02600">
    <property type="entry name" value="DsbB"/>
    <property type="match status" value="1"/>
</dbReference>
<dbReference type="GO" id="GO:0015035">
    <property type="term" value="F:protein-disulfide reductase activity"/>
    <property type="evidence" value="ECO:0007669"/>
    <property type="project" value="InterPro"/>
</dbReference>
<keyword evidence="3 6" id="KW-0812">Transmembrane</keyword>
<dbReference type="PANTHER" id="PTHR36570">
    <property type="entry name" value="DISULFIDE BOND FORMATION PROTEIN B"/>
    <property type="match status" value="1"/>
</dbReference>
<feature type="transmembrane region" description="Helical" evidence="6">
    <location>
        <begin position="40"/>
        <end position="61"/>
    </location>
</feature>
<evidence type="ECO:0000256" key="1">
    <source>
        <dbReference type="ARBA" id="ARBA00004651"/>
    </source>
</evidence>
<evidence type="ECO:0000313" key="7">
    <source>
        <dbReference type="EMBL" id="PTD96523.1"/>
    </source>
</evidence>
<feature type="transmembrane region" description="Helical" evidence="6">
    <location>
        <begin position="9"/>
        <end position="28"/>
    </location>
</feature>
<dbReference type="EMBL" id="PZKC01000006">
    <property type="protein sequence ID" value="PTD96523.1"/>
    <property type="molecule type" value="Genomic_DNA"/>
</dbReference>
<reference evidence="7 8" key="1">
    <citation type="submission" date="2018-03" db="EMBL/GenBank/DDBJ databases">
        <authorList>
            <person name="Keele B.F."/>
        </authorList>
    </citation>
    <scope>NUCLEOTIDE SEQUENCE [LARGE SCALE GENOMIC DNA]</scope>
    <source>
        <strain evidence="7 8">D20</strain>
    </source>
</reference>
<dbReference type="AlphaFoldDB" id="A0A2T4IFH1"/>
<keyword evidence="4 6" id="KW-1133">Transmembrane helix</keyword>
<feature type="transmembrane region" description="Helical" evidence="6">
    <location>
        <begin position="68"/>
        <end position="86"/>
    </location>
</feature>
<keyword evidence="5 6" id="KW-0472">Membrane</keyword>
<dbReference type="GO" id="GO:0006457">
    <property type="term" value="P:protein folding"/>
    <property type="evidence" value="ECO:0007669"/>
    <property type="project" value="InterPro"/>
</dbReference>